<comment type="caution">
    <text evidence="26">The sequence shown here is derived from an EMBL/GenBank/DDBJ whole genome shotgun (WGS) entry which is preliminary data.</text>
</comment>
<dbReference type="InterPro" id="IPR032675">
    <property type="entry name" value="LRR_dom_sf"/>
</dbReference>
<keyword evidence="9" id="KW-0808">Transferase</keyword>
<dbReference type="Pfam" id="PF08263">
    <property type="entry name" value="LRRNT_2"/>
    <property type="match status" value="1"/>
</dbReference>
<feature type="transmembrane region" description="Helical" evidence="23">
    <location>
        <begin position="634"/>
        <end position="654"/>
    </location>
</feature>
<evidence type="ECO:0000256" key="13">
    <source>
        <dbReference type="ARBA" id="ARBA00022741"/>
    </source>
</evidence>
<keyword evidence="17 23" id="KW-0472">Membrane</keyword>
<dbReference type="PROSITE" id="PS50011">
    <property type="entry name" value="PROTEIN_KINASE_DOM"/>
    <property type="match status" value="1"/>
</dbReference>
<dbReference type="SUPFAM" id="SSF56112">
    <property type="entry name" value="Protein kinase-like (PK-like)"/>
    <property type="match status" value="1"/>
</dbReference>
<keyword evidence="10 23" id="KW-0812">Transmembrane</keyword>
<keyword evidence="27" id="KW-1185">Reference proteome</keyword>
<dbReference type="InterPro" id="IPR008271">
    <property type="entry name" value="Ser/Thr_kinase_AS"/>
</dbReference>
<evidence type="ECO:0000256" key="22">
    <source>
        <dbReference type="PROSITE-ProRule" id="PRU10141"/>
    </source>
</evidence>
<keyword evidence="5" id="KW-1003">Cell membrane</keyword>
<evidence type="ECO:0000256" key="10">
    <source>
        <dbReference type="ARBA" id="ARBA00022692"/>
    </source>
</evidence>
<gene>
    <name evidence="26" type="ORF">RGQ29_016678</name>
</gene>
<dbReference type="Proteomes" id="UP001324115">
    <property type="component" value="Unassembled WGS sequence"/>
</dbReference>
<evidence type="ECO:0000256" key="11">
    <source>
        <dbReference type="ARBA" id="ARBA00022729"/>
    </source>
</evidence>
<dbReference type="GO" id="GO:0005886">
    <property type="term" value="C:plasma membrane"/>
    <property type="evidence" value="ECO:0007669"/>
    <property type="project" value="UniProtKB-SubCell"/>
</dbReference>
<evidence type="ECO:0000256" key="3">
    <source>
        <dbReference type="ARBA" id="ARBA00008684"/>
    </source>
</evidence>
<evidence type="ECO:0000313" key="27">
    <source>
        <dbReference type="Proteomes" id="UP001324115"/>
    </source>
</evidence>
<dbReference type="Gene3D" id="1.10.510.10">
    <property type="entry name" value="Transferase(Phosphotransferase) domain 1"/>
    <property type="match status" value="1"/>
</dbReference>
<dbReference type="SUPFAM" id="SSF52058">
    <property type="entry name" value="L domain-like"/>
    <property type="match status" value="2"/>
</dbReference>
<dbReference type="EMBL" id="JAXUIC010000004">
    <property type="protein sequence ID" value="KAK4592251.1"/>
    <property type="molecule type" value="Genomic_DNA"/>
</dbReference>
<evidence type="ECO:0000313" key="26">
    <source>
        <dbReference type="EMBL" id="KAK4592251.1"/>
    </source>
</evidence>
<evidence type="ECO:0000256" key="2">
    <source>
        <dbReference type="ARBA" id="ARBA00004479"/>
    </source>
</evidence>
<evidence type="ECO:0000256" key="23">
    <source>
        <dbReference type="SAM" id="Phobius"/>
    </source>
</evidence>
<dbReference type="FunFam" id="1.10.510.10:FF:000358">
    <property type="entry name" value="Putative leucine-rich repeat receptor-like serine/threonine-protein kinase"/>
    <property type="match status" value="1"/>
</dbReference>
<dbReference type="SMART" id="SM00220">
    <property type="entry name" value="S_TKc"/>
    <property type="match status" value="1"/>
</dbReference>
<dbReference type="InterPro" id="IPR000719">
    <property type="entry name" value="Prot_kinase_dom"/>
</dbReference>
<dbReference type="SMART" id="SM00369">
    <property type="entry name" value="LRR_TYP"/>
    <property type="match status" value="5"/>
</dbReference>
<keyword evidence="7" id="KW-0597">Phosphoprotein</keyword>
<dbReference type="InterPro" id="IPR051809">
    <property type="entry name" value="Plant_receptor-like_S/T_kinase"/>
</dbReference>
<dbReference type="FunFam" id="3.30.200.20:FF:000432">
    <property type="entry name" value="LRR receptor-like serine/threonine-protein kinase EFR"/>
    <property type="match status" value="1"/>
</dbReference>
<evidence type="ECO:0000256" key="19">
    <source>
        <dbReference type="ARBA" id="ARBA00023180"/>
    </source>
</evidence>
<dbReference type="PANTHER" id="PTHR27008:SF577">
    <property type="entry name" value="PROTEIN KINASE DOMAIN-CONTAINING PROTEIN"/>
    <property type="match status" value="1"/>
</dbReference>
<dbReference type="InterPro" id="IPR013210">
    <property type="entry name" value="LRR_N_plant-typ"/>
</dbReference>
<evidence type="ECO:0000256" key="17">
    <source>
        <dbReference type="ARBA" id="ARBA00023136"/>
    </source>
</evidence>
<feature type="domain" description="Protein kinase" evidence="25">
    <location>
        <begin position="688"/>
        <end position="970"/>
    </location>
</feature>
<proteinExistence type="inferred from homology"/>
<keyword evidence="19" id="KW-0325">Glycoprotein</keyword>
<comment type="subcellular location">
    <subcellularLocation>
        <location evidence="1">Cell membrane</location>
        <topology evidence="1">Single-pass membrane protein</topology>
    </subcellularLocation>
    <subcellularLocation>
        <location evidence="2">Membrane</location>
        <topology evidence="2">Single-pass type I membrane protein</topology>
    </subcellularLocation>
</comment>
<dbReference type="InterPro" id="IPR017441">
    <property type="entry name" value="Protein_kinase_ATP_BS"/>
</dbReference>
<dbReference type="GO" id="GO:0004674">
    <property type="term" value="F:protein serine/threonine kinase activity"/>
    <property type="evidence" value="ECO:0007669"/>
    <property type="project" value="UniProtKB-KW"/>
</dbReference>
<sequence>MHAFILLVLWCGLLVTSVVGGNNETDRLALLAFKAKITDDPLQVMSSWNDSIHFCQWRGVTCGRRHQRVIVLDLRTSKLVGSISPHVGNLSFLKNLRARLVCAFHNEIPLEIDRLRRLQILRLYNNTLGGKIPRNLSRCTNLKHINFGQNLLDVEIPATLGTMSKLQFVSFETNNLIGSIPPFFGNLSSLKVFSTGSNNLGGSIPHSFGHLAKLTIFYVGENRLSGRIPPSIFNLSSLQMFDVGVNQIQGHLPSDIGITLQNIEFLGIGINQFIGPIPISISNASNLKVLEFSGNKLRGSVPSLEKLHRVSFLVMAHNELGNEGANDLSFLCSLTNATYLTTLEININNFGGELPKCIANFSTTFTTLNLDNNKISGNIPIGIGNLINLVELGMWNTKLSGNIPFEIGKLHRLQYLALSHNNFFGNIPSSLGNLTLLINLYLEDNNLQGSIPLSLGKCQIMMELNLANNNLSGTISYQVIGLLLSPIVLDFSANKFIGALPIEVGNFKNLEYLDISENMLFGKIPTSLGSCVKLEFLAMRSNFFQGEPSNLDLSKNNFSGNIPKFLESFIFLKLLNLSYNHFDGEVPTNGVFNNTSATVIKGNGKLCGGIPKFDLPICKYSKPKKRKLNLSLKLVISILSGLLGVTLVMLFLLLHTLKRKKRESILNNSGNLLLNVSYQSLLRVTDSFSTTNLIGVGSFGSVYRGILEHDRRKVAIKVLNLLHHGASKSFIAECEVLRNIRHRNLVKVLTACSGVDYQGHDFKALVYEFMTNGNLDGWLHPVSRRNEVREEKMNLNLLRRLNIAIDVANALEYLHHHCHTPIVHCDLKPSNVLLDDDMIGHVGDFGLARFLREATQECFTNQSSSIGLRGTIGYAPPEYGMGNEVSIYGDVYSYGILLLEMFTGKRPTDNIFKDNLNLHDFVIGALPEQVSNIVDPIILWESEDMATRTNDTHIQNRVGSPKILECLILIFGIGVSCSMESPRERLNISDVVAQLHLIRDKLLRTRRR</sequence>
<evidence type="ECO:0000256" key="1">
    <source>
        <dbReference type="ARBA" id="ARBA00004162"/>
    </source>
</evidence>
<name>A0AAN7FKI5_QUERU</name>
<keyword evidence="15 22" id="KW-0067">ATP-binding</keyword>
<dbReference type="InterPro" id="IPR001611">
    <property type="entry name" value="Leu-rich_rpt"/>
</dbReference>
<keyword evidence="18" id="KW-0675">Receptor</keyword>
<keyword evidence="11 24" id="KW-0732">Signal</keyword>
<evidence type="ECO:0000256" key="9">
    <source>
        <dbReference type="ARBA" id="ARBA00022679"/>
    </source>
</evidence>
<dbReference type="FunFam" id="3.80.10.10:FF:000288">
    <property type="entry name" value="LRR receptor-like serine/threonine-protein kinase EFR"/>
    <property type="match status" value="1"/>
</dbReference>
<dbReference type="PROSITE" id="PS00107">
    <property type="entry name" value="PROTEIN_KINASE_ATP"/>
    <property type="match status" value="1"/>
</dbReference>
<evidence type="ECO:0000256" key="7">
    <source>
        <dbReference type="ARBA" id="ARBA00022553"/>
    </source>
</evidence>
<evidence type="ECO:0000256" key="12">
    <source>
        <dbReference type="ARBA" id="ARBA00022737"/>
    </source>
</evidence>
<keyword evidence="12" id="KW-0677">Repeat</keyword>
<keyword evidence="6" id="KW-0723">Serine/threonine-protein kinase</keyword>
<keyword evidence="13 22" id="KW-0547">Nucleotide-binding</keyword>
<comment type="similarity">
    <text evidence="3">Belongs to the protein kinase superfamily. Ser/Thr protein kinase family.</text>
</comment>
<dbReference type="PROSITE" id="PS00108">
    <property type="entry name" value="PROTEIN_KINASE_ST"/>
    <property type="match status" value="1"/>
</dbReference>
<evidence type="ECO:0000256" key="14">
    <source>
        <dbReference type="ARBA" id="ARBA00022777"/>
    </source>
</evidence>
<dbReference type="Gene3D" id="3.30.200.20">
    <property type="entry name" value="Phosphorylase Kinase, domain 1"/>
    <property type="match status" value="1"/>
</dbReference>
<dbReference type="Pfam" id="PF00560">
    <property type="entry name" value="LRR_1"/>
    <property type="match status" value="4"/>
</dbReference>
<dbReference type="PANTHER" id="PTHR27008">
    <property type="entry name" value="OS04G0122200 PROTEIN"/>
    <property type="match status" value="1"/>
</dbReference>
<feature type="binding site" evidence="22">
    <location>
        <position position="717"/>
    </location>
    <ligand>
        <name>ATP</name>
        <dbReference type="ChEBI" id="CHEBI:30616"/>
    </ligand>
</feature>
<evidence type="ECO:0000256" key="5">
    <source>
        <dbReference type="ARBA" id="ARBA00022475"/>
    </source>
</evidence>
<evidence type="ECO:0000256" key="16">
    <source>
        <dbReference type="ARBA" id="ARBA00022989"/>
    </source>
</evidence>
<keyword evidence="8" id="KW-0433">Leucine-rich repeat</keyword>
<comment type="catalytic activity">
    <reaction evidence="21">
        <text>L-seryl-[protein] + ATP = O-phospho-L-seryl-[protein] + ADP + H(+)</text>
        <dbReference type="Rhea" id="RHEA:17989"/>
        <dbReference type="Rhea" id="RHEA-COMP:9863"/>
        <dbReference type="Rhea" id="RHEA-COMP:11604"/>
        <dbReference type="ChEBI" id="CHEBI:15378"/>
        <dbReference type="ChEBI" id="CHEBI:29999"/>
        <dbReference type="ChEBI" id="CHEBI:30616"/>
        <dbReference type="ChEBI" id="CHEBI:83421"/>
        <dbReference type="ChEBI" id="CHEBI:456216"/>
        <dbReference type="EC" id="2.7.11.1"/>
    </reaction>
</comment>
<accession>A0AAN7FKI5</accession>
<evidence type="ECO:0000256" key="15">
    <source>
        <dbReference type="ARBA" id="ARBA00022840"/>
    </source>
</evidence>
<dbReference type="InterPro" id="IPR011009">
    <property type="entry name" value="Kinase-like_dom_sf"/>
</dbReference>
<evidence type="ECO:0000256" key="8">
    <source>
        <dbReference type="ARBA" id="ARBA00022614"/>
    </source>
</evidence>
<keyword evidence="14" id="KW-0418">Kinase</keyword>
<evidence type="ECO:0000256" key="4">
    <source>
        <dbReference type="ARBA" id="ARBA00012513"/>
    </source>
</evidence>
<protein>
    <recommendedName>
        <fullName evidence="4">non-specific serine/threonine protein kinase</fullName>
        <ecNumber evidence="4">2.7.11.1</ecNumber>
    </recommendedName>
</protein>
<dbReference type="EC" id="2.7.11.1" evidence="4"/>
<evidence type="ECO:0000256" key="24">
    <source>
        <dbReference type="SAM" id="SignalP"/>
    </source>
</evidence>
<evidence type="ECO:0000259" key="25">
    <source>
        <dbReference type="PROSITE" id="PS50011"/>
    </source>
</evidence>
<comment type="catalytic activity">
    <reaction evidence="20">
        <text>L-threonyl-[protein] + ATP = O-phospho-L-threonyl-[protein] + ADP + H(+)</text>
        <dbReference type="Rhea" id="RHEA:46608"/>
        <dbReference type="Rhea" id="RHEA-COMP:11060"/>
        <dbReference type="Rhea" id="RHEA-COMP:11605"/>
        <dbReference type="ChEBI" id="CHEBI:15378"/>
        <dbReference type="ChEBI" id="CHEBI:30013"/>
        <dbReference type="ChEBI" id="CHEBI:30616"/>
        <dbReference type="ChEBI" id="CHEBI:61977"/>
        <dbReference type="ChEBI" id="CHEBI:456216"/>
        <dbReference type="EC" id="2.7.11.1"/>
    </reaction>
</comment>
<dbReference type="AlphaFoldDB" id="A0AAN7FKI5"/>
<dbReference type="GO" id="GO:0005524">
    <property type="term" value="F:ATP binding"/>
    <property type="evidence" value="ECO:0007669"/>
    <property type="project" value="UniProtKB-UniRule"/>
</dbReference>
<evidence type="ECO:0000256" key="20">
    <source>
        <dbReference type="ARBA" id="ARBA00047899"/>
    </source>
</evidence>
<organism evidence="26 27">
    <name type="scientific">Quercus rubra</name>
    <name type="common">Northern red oak</name>
    <name type="synonym">Quercus borealis</name>
    <dbReference type="NCBI Taxonomy" id="3512"/>
    <lineage>
        <taxon>Eukaryota</taxon>
        <taxon>Viridiplantae</taxon>
        <taxon>Streptophyta</taxon>
        <taxon>Embryophyta</taxon>
        <taxon>Tracheophyta</taxon>
        <taxon>Spermatophyta</taxon>
        <taxon>Magnoliopsida</taxon>
        <taxon>eudicotyledons</taxon>
        <taxon>Gunneridae</taxon>
        <taxon>Pentapetalae</taxon>
        <taxon>rosids</taxon>
        <taxon>fabids</taxon>
        <taxon>Fagales</taxon>
        <taxon>Fagaceae</taxon>
        <taxon>Quercus</taxon>
    </lineage>
</organism>
<dbReference type="Gene3D" id="3.80.10.10">
    <property type="entry name" value="Ribonuclease Inhibitor"/>
    <property type="match status" value="2"/>
</dbReference>
<dbReference type="InterPro" id="IPR003591">
    <property type="entry name" value="Leu-rich_rpt_typical-subtyp"/>
</dbReference>
<evidence type="ECO:0000256" key="6">
    <source>
        <dbReference type="ARBA" id="ARBA00022527"/>
    </source>
</evidence>
<dbReference type="Pfam" id="PF07714">
    <property type="entry name" value="PK_Tyr_Ser-Thr"/>
    <property type="match status" value="1"/>
</dbReference>
<dbReference type="InterPro" id="IPR001245">
    <property type="entry name" value="Ser-Thr/Tyr_kinase_cat_dom"/>
</dbReference>
<evidence type="ECO:0000256" key="18">
    <source>
        <dbReference type="ARBA" id="ARBA00023170"/>
    </source>
</evidence>
<feature type="chain" id="PRO_5042869859" description="non-specific serine/threonine protein kinase" evidence="24">
    <location>
        <begin position="21"/>
        <end position="1008"/>
    </location>
</feature>
<dbReference type="PROSITE" id="PS51450">
    <property type="entry name" value="LRR"/>
    <property type="match status" value="1"/>
</dbReference>
<reference evidence="26 27" key="1">
    <citation type="journal article" date="2023" name="G3 (Bethesda)">
        <title>A haplotype-resolved chromosome-scale genome for Quercus rubra L. provides insights into the genetics of adaptive traits for red oak species.</title>
        <authorList>
            <person name="Kapoor B."/>
            <person name="Jenkins J."/>
            <person name="Schmutz J."/>
            <person name="Zhebentyayeva T."/>
            <person name="Kuelheim C."/>
            <person name="Coggeshall M."/>
            <person name="Heim C."/>
            <person name="Lasky J.R."/>
            <person name="Leites L."/>
            <person name="Islam-Faridi N."/>
            <person name="Romero-Severson J."/>
            <person name="DeLeo V.L."/>
            <person name="Lucas S.M."/>
            <person name="Lazic D."/>
            <person name="Gailing O."/>
            <person name="Carlson J."/>
            <person name="Staton M."/>
        </authorList>
    </citation>
    <scope>NUCLEOTIDE SEQUENCE [LARGE SCALE GENOMIC DNA]</scope>
    <source>
        <strain evidence="26">Pseudo-F2</strain>
    </source>
</reference>
<feature type="signal peptide" evidence="24">
    <location>
        <begin position="1"/>
        <end position="20"/>
    </location>
</feature>
<keyword evidence="16 23" id="KW-1133">Transmembrane helix</keyword>
<dbReference type="FunFam" id="3.80.10.10:FF:000095">
    <property type="entry name" value="LRR receptor-like serine/threonine-protein kinase GSO1"/>
    <property type="match status" value="1"/>
</dbReference>
<evidence type="ECO:0000256" key="21">
    <source>
        <dbReference type="ARBA" id="ARBA00048679"/>
    </source>
</evidence>